<dbReference type="AlphaFoldDB" id="A0AAG5DWQ6"/>
<feature type="region of interest" description="Disordered" evidence="1">
    <location>
        <begin position="171"/>
        <end position="267"/>
    </location>
</feature>
<evidence type="ECO:0000313" key="2">
    <source>
        <dbReference type="EnsemblMetazoa" id="ENSAATROPP015073"/>
    </source>
</evidence>
<name>A0AAG5DWQ6_ANOAO</name>
<sequence>MLSGVLRAHTHTYTQRPRNGAEACARGASGMAHRFPGPGHTEGEPPEETEAGSAGPPAPPVPGARAQPACSVFGLCYLICPFLFFCAGETCRIAGDSQVQTTIEVGGSGPGDRGHGRPEASGIFTHPGRGESAITCPGCCCCSEITDPIHYQLDCSLFHCLTRTSMAPFPPNLPPSQHPSSPTVGTRIRDGGQQTSSSLAPPRSGGHTTAGRSPASFLSNHATHTAPKRHTSDVPAIVGGRGDTQPDETEDLSVVSSSSSSSSISSSISRATGKIPARGFASVPTVLSVHGHRGWNFDHHHRACVCACV</sequence>
<reference evidence="2" key="1">
    <citation type="submission" date="2024-04" db="UniProtKB">
        <authorList>
            <consortium name="EnsemblMetazoa"/>
        </authorList>
    </citation>
    <scope>IDENTIFICATION</scope>
    <source>
        <strain evidence="2">EBRO</strain>
    </source>
</reference>
<dbReference type="EnsemblMetazoa" id="ENSAATROPT017093">
    <property type="protein sequence ID" value="ENSAATROPP015073"/>
    <property type="gene ID" value="ENSAATROPG013987"/>
</dbReference>
<evidence type="ECO:0000256" key="1">
    <source>
        <dbReference type="SAM" id="MobiDB-lite"/>
    </source>
</evidence>
<organism evidence="2 3">
    <name type="scientific">Anopheles atroparvus</name>
    <name type="common">European mosquito</name>
    <dbReference type="NCBI Taxonomy" id="41427"/>
    <lineage>
        <taxon>Eukaryota</taxon>
        <taxon>Metazoa</taxon>
        <taxon>Ecdysozoa</taxon>
        <taxon>Arthropoda</taxon>
        <taxon>Hexapoda</taxon>
        <taxon>Insecta</taxon>
        <taxon>Pterygota</taxon>
        <taxon>Neoptera</taxon>
        <taxon>Endopterygota</taxon>
        <taxon>Diptera</taxon>
        <taxon>Nematocera</taxon>
        <taxon>Culicoidea</taxon>
        <taxon>Culicidae</taxon>
        <taxon>Anophelinae</taxon>
        <taxon>Anopheles</taxon>
    </lineage>
</organism>
<evidence type="ECO:0000313" key="3">
    <source>
        <dbReference type="Proteomes" id="UP000075880"/>
    </source>
</evidence>
<feature type="region of interest" description="Disordered" evidence="1">
    <location>
        <begin position="1"/>
        <end position="61"/>
    </location>
</feature>
<dbReference type="Proteomes" id="UP000075880">
    <property type="component" value="Unassembled WGS sequence"/>
</dbReference>
<protein>
    <submittedName>
        <fullName evidence="2">Uncharacterized protein</fullName>
    </submittedName>
</protein>
<proteinExistence type="predicted"/>
<keyword evidence="3" id="KW-1185">Reference proteome</keyword>
<feature type="compositionally biased region" description="Low complexity" evidence="1">
    <location>
        <begin position="253"/>
        <end position="267"/>
    </location>
</feature>
<feature type="compositionally biased region" description="Polar residues" evidence="1">
    <location>
        <begin position="206"/>
        <end position="223"/>
    </location>
</feature>
<accession>A0AAG5DWQ6</accession>